<feature type="region of interest" description="Disordered" evidence="1">
    <location>
        <begin position="1"/>
        <end position="106"/>
    </location>
</feature>
<keyword evidence="3" id="KW-1185">Reference proteome</keyword>
<name>A0A165P1J0_9AGAM</name>
<accession>A0A165P1J0</accession>
<dbReference type="EMBL" id="KV425621">
    <property type="protein sequence ID" value="KZT20398.1"/>
    <property type="molecule type" value="Genomic_DNA"/>
</dbReference>
<proteinExistence type="predicted"/>
<reference evidence="2 3" key="1">
    <citation type="journal article" date="2016" name="Mol. Biol. Evol.">
        <title>Comparative Genomics of Early-Diverging Mushroom-Forming Fungi Provides Insights into the Origins of Lignocellulose Decay Capabilities.</title>
        <authorList>
            <person name="Nagy L.G."/>
            <person name="Riley R."/>
            <person name="Tritt A."/>
            <person name="Adam C."/>
            <person name="Daum C."/>
            <person name="Floudas D."/>
            <person name="Sun H."/>
            <person name="Yadav J.S."/>
            <person name="Pangilinan J."/>
            <person name="Larsson K.H."/>
            <person name="Matsuura K."/>
            <person name="Barry K."/>
            <person name="Labutti K."/>
            <person name="Kuo R."/>
            <person name="Ohm R.A."/>
            <person name="Bhattacharya S.S."/>
            <person name="Shirouzu T."/>
            <person name="Yoshinaga Y."/>
            <person name="Martin F.M."/>
            <person name="Grigoriev I.V."/>
            <person name="Hibbett D.S."/>
        </authorList>
    </citation>
    <scope>NUCLEOTIDE SEQUENCE [LARGE SCALE GENOMIC DNA]</scope>
    <source>
        <strain evidence="2 3">HHB14362 ss-1</strain>
    </source>
</reference>
<feature type="compositionally biased region" description="Basic and acidic residues" evidence="1">
    <location>
        <begin position="70"/>
        <end position="79"/>
    </location>
</feature>
<dbReference type="AlphaFoldDB" id="A0A165P1J0"/>
<evidence type="ECO:0000313" key="2">
    <source>
        <dbReference type="EMBL" id="KZT20398.1"/>
    </source>
</evidence>
<evidence type="ECO:0000313" key="3">
    <source>
        <dbReference type="Proteomes" id="UP000076761"/>
    </source>
</evidence>
<evidence type="ECO:0000256" key="1">
    <source>
        <dbReference type="SAM" id="MobiDB-lite"/>
    </source>
</evidence>
<protein>
    <submittedName>
        <fullName evidence="2">Uncharacterized protein</fullName>
    </submittedName>
</protein>
<gene>
    <name evidence="2" type="ORF">NEOLEDRAFT_875893</name>
</gene>
<feature type="compositionally biased region" description="Acidic residues" evidence="1">
    <location>
        <begin position="1"/>
        <end position="21"/>
    </location>
</feature>
<dbReference type="InParanoid" id="A0A165P1J0"/>
<dbReference type="Proteomes" id="UP000076761">
    <property type="component" value="Unassembled WGS sequence"/>
</dbReference>
<organism evidence="2 3">
    <name type="scientific">Neolentinus lepideus HHB14362 ss-1</name>
    <dbReference type="NCBI Taxonomy" id="1314782"/>
    <lineage>
        <taxon>Eukaryota</taxon>
        <taxon>Fungi</taxon>
        <taxon>Dikarya</taxon>
        <taxon>Basidiomycota</taxon>
        <taxon>Agaricomycotina</taxon>
        <taxon>Agaricomycetes</taxon>
        <taxon>Gloeophyllales</taxon>
        <taxon>Gloeophyllaceae</taxon>
        <taxon>Neolentinus</taxon>
    </lineage>
</organism>
<sequence>MSQEGGGDDDDDEEEDEEEENQDQKSRVPFTQDDPSANRGRRRNDVDHVPASAPSLNALDCDIELPHGAGAEHPDDREQPYNNANNGFPASPASTAPPQTPEPLPLPLATIMPLRINGKGVGGAGLGSGKVRVVRQRAEGERGVFW</sequence>